<dbReference type="RefSeq" id="WP_119727003.1">
    <property type="nucleotide sequence ID" value="NZ_JACJII010000001.1"/>
</dbReference>
<name>A0A7W3MWN1_9ACTN</name>
<evidence type="ECO:0000313" key="10">
    <source>
        <dbReference type="Proteomes" id="UP000539313"/>
    </source>
</evidence>
<keyword evidence="5 6" id="KW-0482">Metalloprotease</keyword>
<dbReference type="InterPro" id="IPR001915">
    <property type="entry name" value="Peptidase_M48"/>
</dbReference>
<sequence>MTGTALLALIAVGTVGGAHLLSNARWPWRMPRAGIALWQALGLAWGVATIGALIGYAVLPYGDGITGGVPAMIADDAARLDAWHLAALLAGTGLTAVLLVMLAYAVLRIYRARRRHRALLALVASRNAAVPGTLVLDHPAAAAYCVPGVRSSKVVVSAGTLELLDDAELAAVLAHERAHARERHDLVLLPFASLRQVFPQISLVGRCLDAVELLIEMAADDRALRHRPPRELATALLRFAAARPVAAPSGALSAASVDQPAVLARVRRLLEPEPPSQVTRIATLASATALAVTPFLLYHLPI</sequence>
<feature type="transmembrane region" description="Helical" evidence="7">
    <location>
        <begin position="6"/>
        <end position="24"/>
    </location>
</feature>
<reference evidence="9 10" key="1">
    <citation type="submission" date="2020-08" db="EMBL/GenBank/DDBJ databases">
        <title>Sequencing the genomes of 1000 actinobacteria strains.</title>
        <authorList>
            <person name="Klenk H.-P."/>
        </authorList>
    </citation>
    <scope>NUCLEOTIDE SEQUENCE [LARGE SCALE GENOMIC DNA]</scope>
    <source>
        <strain evidence="9 10">DSM 45823</strain>
    </source>
</reference>
<evidence type="ECO:0000256" key="3">
    <source>
        <dbReference type="ARBA" id="ARBA00022801"/>
    </source>
</evidence>
<dbReference type="Proteomes" id="UP000539313">
    <property type="component" value="Unassembled WGS sequence"/>
</dbReference>
<dbReference type="CDD" id="cd07326">
    <property type="entry name" value="M56_BlaR1_MecR1_like"/>
    <property type="match status" value="1"/>
</dbReference>
<proteinExistence type="inferred from homology"/>
<keyword evidence="3 6" id="KW-0378">Hydrolase</keyword>
<evidence type="ECO:0000256" key="1">
    <source>
        <dbReference type="ARBA" id="ARBA00022670"/>
    </source>
</evidence>
<evidence type="ECO:0000256" key="6">
    <source>
        <dbReference type="RuleBase" id="RU003983"/>
    </source>
</evidence>
<keyword evidence="7" id="KW-0472">Membrane</keyword>
<evidence type="ECO:0000256" key="5">
    <source>
        <dbReference type="ARBA" id="ARBA00023049"/>
    </source>
</evidence>
<keyword evidence="2" id="KW-0479">Metal-binding</keyword>
<comment type="cofactor">
    <cofactor evidence="6">
        <name>Zn(2+)</name>
        <dbReference type="ChEBI" id="CHEBI:29105"/>
    </cofactor>
    <text evidence="6">Binds 1 zinc ion per subunit.</text>
</comment>
<accession>A0A7W3MWN1</accession>
<dbReference type="GO" id="GO:0004222">
    <property type="term" value="F:metalloendopeptidase activity"/>
    <property type="evidence" value="ECO:0007669"/>
    <property type="project" value="InterPro"/>
</dbReference>
<comment type="caution">
    <text evidence="9">The sequence shown here is derived from an EMBL/GenBank/DDBJ whole genome shotgun (WGS) entry which is preliminary data.</text>
</comment>
<dbReference type="Pfam" id="PF01435">
    <property type="entry name" value="Peptidase_M48"/>
    <property type="match status" value="1"/>
</dbReference>
<dbReference type="PANTHER" id="PTHR34978">
    <property type="entry name" value="POSSIBLE SENSOR-TRANSDUCER PROTEIN BLAR"/>
    <property type="match status" value="1"/>
</dbReference>
<keyword evidence="4 6" id="KW-0862">Zinc</keyword>
<evidence type="ECO:0000256" key="7">
    <source>
        <dbReference type="SAM" id="Phobius"/>
    </source>
</evidence>
<dbReference type="InterPro" id="IPR052173">
    <property type="entry name" value="Beta-lactam_resp_regulator"/>
</dbReference>
<dbReference type="GO" id="GO:0006508">
    <property type="term" value="P:proteolysis"/>
    <property type="evidence" value="ECO:0007669"/>
    <property type="project" value="UniProtKB-KW"/>
</dbReference>
<evidence type="ECO:0000256" key="2">
    <source>
        <dbReference type="ARBA" id="ARBA00022723"/>
    </source>
</evidence>
<dbReference type="Gene3D" id="3.30.2010.10">
    <property type="entry name" value="Metalloproteases ('zincins'), catalytic domain"/>
    <property type="match status" value="1"/>
</dbReference>
<comment type="similarity">
    <text evidence="6">Belongs to the peptidase M48 family.</text>
</comment>
<keyword evidence="7" id="KW-0812">Transmembrane</keyword>
<gene>
    <name evidence="9" type="ORF">HNR21_002130</name>
</gene>
<evidence type="ECO:0000313" key="9">
    <source>
        <dbReference type="EMBL" id="MBA9003248.1"/>
    </source>
</evidence>
<keyword evidence="7" id="KW-1133">Transmembrane helix</keyword>
<dbReference type="PANTHER" id="PTHR34978:SF3">
    <property type="entry name" value="SLR0241 PROTEIN"/>
    <property type="match status" value="1"/>
</dbReference>
<feature type="transmembrane region" description="Helical" evidence="7">
    <location>
        <begin position="36"/>
        <end position="62"/>
    </location>
</feature>
<feature type="transmembrane region" description="Helical" evidence="7">
    <location>
        <begin position="82"/>
        <end position="107"/>
    </location>
</feature>
<feature type="domain" description="Peptidase M48" evidence="8">
    <location>
        <begin position="112"/>
        <end position="204"/>
    </location>
</feature>
<evidence type="ECO:0000256" key="4">
    <source>
        <dbReference type="ARBA" id="ARBA00022833"/>
    </source>
</evidence>
<organism evidence="9 10">
    <name type="scientific">Thermomonospora cellulosilytica</name>
    <dbReference type="NCBI Taxonomy" id="1411118"/>
    <lineage>
        <taxon>Bacteria</taxon>
        <taxon>Bacillati</taxon>
        <taxon>Actinomycetota</taxon>
        <taxon>Actinomycetes</taxon>
        <taxon>Streptosporangiales</taxon>
        <taxon>Thermomonosporaceae</taxon>
        <taxon>Thermomonospora</taxon>
    </lineage>
</organism>
<keyword evidence="1 6" id="KW-0645">Protease</keyword>
<dbReference type="GO" id="GO:0046872">
    <property type="term" value="F:metal ion binding"/>
    <property type="evidence" value="ECO:0007669"/>
    <property type="project" value="UniProtKB-KW"/>
</dbReference>
<protein>
    <submittedName>
        <fullName evidence="9">Beta-lactamase regulating signal transducer with metallopeptidase domain</fullName>
    </submittedName>
</protein>
<evidence type="ECO:0000259" key="8">
    <source>
        <dbReference type="Pfam" id="PF01435"/>
    </source>
</evidence>
<keyword evidence="10" id="KW-1185">Reference proteome</keyword>
<dbReference type="EMBL" id="JACJII010000001">
    <property type="protein sequence ID" value="MBA9003248.1"/>
    <property type="molecule type" value="Genomic_DNA"/>
</dbReference>
<dbReference type="AlphaFoldDB" id="A0A7W3MWN1"/>